<dbReference type="EMBL" id="JASCZI010211504">
    <property type="protein sequence ID" value="MED6193354.1"/>
    <property type="molecule type" value="Genomic_DNA"/>
</dbReference>
<proteinExistence type="predicted"/>
<feature type="region of interest" description="Disordered" evidence="1">
    <location>
        <begin position="148"/>
        <end position="184"/>
    </location>
</feature>
<sequence>MGSGIIYYEIEKREKYEDFDEMVDSDLVIVKTRRYYFDDEPFIHPLHGVRFDPDRPYELSVESLLAFKRREPSAKKDSTPRGSGSSRGANLDLHRHFRRRSFLPKTNRFEKWENLSRVGNSFCHPRVGCARAMMLRIKGKNVEKNGNAIGVREGEFKEEEEEEDEEDPEEDVPEEEMSAIPRPMDVDADEDYLRYLEDLRRHPVYSPLHSSQAFAQRPSDHALSQSSDAHSQPCYNLSGVWHLLLARVSSCLVRL</sequence>
<feature type="region of interest" description="Disordered" evidence="1">
    <location>
        <begin position="70"/>
        <end position="90"/>
    </location>
</feature>
<name>A0ABU6X5F4_9FABA</name>
<keyword evidence="3" id="KW-1185">Reference proteome</keyword>
<reference evidence="2 3" key="1">
    <citation type="journal article" date="2023" name="Plants (Basel)">
        <title>Bridging the Gap: Combining Genomics and Transcriptomics Approaches to Understand Stylosanthes scabra, an Orphan Legume from the Brazilian Caatinga.</title>
        <authorList>
            <person name="Ferreira-Neto J.R.C."/>
            <person name="da Silva M.D."/>
            <person name="Binneck E."/>
            <person name="de Melo N.F."/>
            <person name="da Silva R.H."/>
            <person name="de Melo A.L.T.M."/>
            <person name="Pandolfi V."/>
            <person name="Bustamante F.O."/>
            <person name="Brasileiro-Vidal A.C."/>
            <person name="Benko-Iseppon A.M."/>
        </authorList>
    </citation>
    <scope>NUCLEOTIDE SEQUENCE [LARGE SCALE GENOMIC DNA]</scope>
    <source>
        <tissue evidence="2">Leaves</tissue>
    </source>
</reference>
<accession>A0ABU6X5F4</accession>
<gene>
    <name evidence="2" type="ORF">PIB30_018506</name>
</gene>
<organism evidence="2 3">
    <name type="scientific">Stylosanthes scabra</name>
    <dbReference type="NCBI Taxonomy" id="79078"/>
    <lineage>
        <taxon>Eukaryota</taxon>
        <taxon>Viridiplantae</taxon>
        <taxon>Streptophyta</taxon>
        <taxon>Embryophyta</taxon>
        <taxon>Tracheophyta</taxon>
        <taxon>Spermatophyta</taxon>
        <taxon>Magnoliopsida</taxon>
        <taxon>eudicotyledons</taxon>
        <taxon>Gunneridae</taxon>
        <taxon>Pentapetalae</taxon>
        <taxon>rosids</taxon>
        <taxon>fabids</taxon>
        <taxon>Fabales</taxon>
        <taxon>Fabaceae</taxon>
        <taxon>Papilionoideae</taxon>
        <taxon>50 kb inversion clade</taxon>
        <taxon>dalbergioids sensu lato</taxon>
        <taxon>Dalbergieae</taxon>
        <taxon>Pterocarpus clade</taxon>
        <taxon>Stylosanthes</taxon>
    </lineage>
</organism>
<evidence type="ECO:0000313" key="3">
    <source>
        <dbReference type="Proteomes" id="UP001341840"/>
    </source>
</evidence>
<evidence type="ECO:0000256" key="1">
    <source>
        <dbReference type="SAM" id="MobiDB-lite"/>
    </source>
</evidence>
<feature type="compositionally biased region" description="Basic and acidic residues" evidence="1">
    <location>
        <begin position="70"/>
        <end position="79"/>
    </location>
</feature>
<dbReference type="Proteomes" id="UP001341840">
    <property type="component" value="Unassembled WGS sequence"/>
</dbReference>
<evidence type="ECO:0000313" key="2">
    <source>
        <dbReference type="EMBL" id="MED6193354.1"/>
    </source>
</evidence>
<feature type="compositionally biased region" description="Acidic residues" evidence="1">
    <location>
        <begin position="156"/>
        <end position="177"/>
    </location>
</feature>
<comment type="caution">
    <text evidence="2">The sequence shown here is derived from an EMBL/GenBank/DDBJ whole genome shotgun (WGS) entry which is preliminary data.</text>
</comment>
<protein>
    <submittedName>
        <fullName evidence="2">Uncharacterized protein</fullName>
    </submittedName>
</protein>